<feature type="domain" description="DUF1468" evidence="2">
    <location>
        <begin position="27"/>
        <end position="177"/>
    </location>
</feature>
<dbReference type="InterPro" id="IPR009936">
    <property type="entry name" value="DUF1468"/>
</dbReference>
<name>A0A7G9RJY5_9BURK</name>
<dbReference type="KEGG" id="drg:H9K76_15065"/>
<accession>A0A7G9RJY5</accession>
<evidence type="ECO:0000313" key="4">
    <source>
        <dbReference type="Proteomes" id="UP000515811"/>
    </source>
</evidence>
<keyword evidence="4" id="KW-1185">Reference proteome</keyword>
<gene>
    <name evidence="3" type="ORF">H9K76_15065</name>
</gene>
<keyword evidence="1" id="KW-1133">Transmembrane helix</keyword>
<dbReference type="Proteomes" id="UP000515811">
    <property type="component" value="Chromosome"/>
</dbReference>
<evidence type="ECO:0000256" key="1">
    <source>
        <dbReference type="SAM" id="Phobius"/>
    </source>
</evidence>
<feature type="transmembrane region" description="Helical" evidence="1">
    <location>
        <begin position="59"/>
        <end position="80"/>
    </location>
</feature>
<feature type="transmembrane region" description="Helical" evidence="1">
    <location>
        <begin position="101"/>
        <end position="131"/>
    </location>
</feature>
<dbReference type="Pfam" id="PF07331">
    <property type="entry name" value="TctB"/>
    <property type="match status" value="1"/>
</dbReference>
<feature type="transmembrane region" description="Helical" evidence="1">
    <location>
        <begin position="26"/>
        <end position="47"/>
    </location>
</feature>
<evidence type="ECO:0000313" key="3">
    <source>
        <dbReference type="EMBL" id="QNN55910.1"/>
    </source>
</evidence>
<organism evidence="3 4">
    <name type="scientific">Diaphorobacter ruginosibacter</name>
    <dbReference type="NCBI Taxonomy" id="1715720"/>
    <lineage>
        <taxon>Bacteria</taxon>
        <taxon>Pseudomonadati</taxon>
        <taxon>Pseudomonadota</taxon>
        <taxon>Betaproteobacteria</taxon>
        <taxon>Burkholderiales</taxon>
        <taxon>Comamonadaceae</taxon>
        <taxon>Diaphorobacter</taxon>
    </lineage>
</organism>
<proteinExistence type="predicted"/>
<dbReference type="EMBL" id="CP060714">
    <property type="protein sequence ID" value="QNN55910.1"/>
    <property type="molecule type" value="Genomic_DNA"/>
</dbReference>
<feature type="transmembrane region" description="Helical" evidence="1">
    <location>
        <begin position="151"/>
        <end position="174"/>
    </location>
</feature>
<dbReference type="AlphaFoldDB" id="A0A7G9RJY5"/>
<reference evidence="3 4" key="1">
    <citation type="submission" date="2020-08" db="EMBL/GenBank/DDBJ databases">
        <title>Genome sequence of Diaphorobacter ruginosibacter DSM 27467T.</title>
        <authorList>
            <person name="Hyun D.-W."/>
            <person name="Bae J.-W."/>
        </authorList>
    </citation>
    <scope>NUCLEOTIDE SEQUENCE [LARGE SCALE GENOMIC DNA]</scope>
    <source>
        <strain evidence="3 4">DSM 27467</strain>
    </source>
</reference>
<keyword evidence="1" id="KW-0472">Membrane</keyword>
<protein>
    <submittedName>
        <fullName evidence="3">Tripartite tricarboxylate transporter TctB family protein</fullName>
    </submittedName>
</protein>
<evidence type="ECO:0000259" key="2">
    <source>
        <dbReference type="Pfam" id="PF07331"/>
    </source>
</evidence>
<dbReference type="RefSeq" id="WP_187596183.1">
    <property type="nucleotide sequence ID" value="NZ_CP060714.1"/>
</dbReference>
<keyword evidence="1" id="KW-0812">Transmembrane</keyword>
<sequence length="185" mass="18991">MSEALSNAAAAPPAVESSIPSPKWQAAVGLGVLAVAAVMAAGALQIPGDSGYGGVGPNFLPWACAAVLGVCGVLLVWEALSGGYRHMADPGGAKRAQLIPFAWVTAGLLLNAALITHLGFIIGCTLCYALAVQGLRRADGQTGLLAPRRLFIDVLTGLIISAPVFWVFTQFLAINLPGLTETGWL</sequence>